<gene>
    <name evidence="1" type="ORF">O6H91_11G038500</name>
</gene>
<comment type="caution">
    <text evidence="1">The sequence shown here is derived from an EMBL/GenBank/DDBJ whole genome shotgun (WGS) entry which is preliminary data.</text>
</comment>
<evidence type="ECO:0000313" key="1">
    <source>
        <dbReference type="EMBL" id="KAJ7538211.1"/>
    </source>
</evidence>
<name>A0ACC2C854_DIPCM</name>
<proteinExistence type="predicted"/>
<sequence length="490" mass="53184">MAGMAGVLAKSVKNRSLCSPSFCFSRLRSFSSVVNQSAVAESGKVADLDVPPQIPYFDHTPHPYAGPSADEILEKRKRFLNPAMFLYYKKPVNIVEGKMQYLYDETGRRYLDAFAGIVTVSVGHCHPEVVGAVVRQTQLLQHTTTIYLHHAVADYAEALVQRMPGDLKVVYFVNSGSEANDMAMLMARLYTGNFDIIALRNAYHGMSPATMGLTAHSTWKYNVAQGFGVHHVLNPDPYRGPYGTDGKLYANDISNLIESATPGQVAGFFAETIQGVGGAVELAPGYLAAAYDIVRKAGGVCVADEVQTGFGRTGSHFWGFETQGVVPDIVTLAKGIGNGLPLAAVVTTPEIASVMAQRLHFNTFGGNPVCSVAGHAVLNILDKEKRQDHCAVVGDHLLRRLKTLQDKHTIIGNVRGRGLMLGVELVTDRQTKTPAKEETAILMDKMKDLGVLVGKGGRYGNVFRIKPPMCFSIDDADFLVDALDYAMSRL</sequence>
<organism evidence="1 2">
    <name type="scientific">Diphasiastrum complanatum</name>
    <name type="common">Issler's clubmoss</name>
    <name type="synonym">Lycopodium complanatum</name>
    <dbReference type="NCBI Taxonomy" id="34168"/>
    <lineage>
        <taxon>Eukaryota</taxon>
        <taxon>Viridiplantae</taxon>
        <taxon>Streptophyta</taxon>
        <taxon>Embryophyta</taxon>
        <taxon>Tracheophyta</taxon>
        <taxon>Lycopodiopsida</taxon>
        <taxon>Lycopodiales</taxon>
        <taxon>Lycopodiaceae</taxon>
        <taxon>Lycopodioideae</taxon>
        <taxon>Diphasiastrum</taxon>
    </lineage>
</organism>
<keyword evidence="2" id="KW-1185">Reference proteome</keyword>
<reference evidence="2" key="1">
    <citation type="journal article" date="2024" name="Proc. Natl. Acad. Sci. U.S.A.">
        <title>Extraordinary preservation of gene collinearity over three hundred million years revealed in homosporous lycophytes.</title>
        <authorList>
            <person name="Li C."/>
            <person name="Wickell D."/>
            <person name="Kuo L.Y."/>
            <person name="Chen X."/>
            <person name="Nie B."/>
            <person name="Liao X."/>
            <person name="Peng D."/>
            <person name="Ji J."/>
            <person name="Jenkins J."/>
            <person name="Williams M."/>
            <person name="Shu S."/>
            <person name="Plott C."/>
            <person name="Barry K."/>
            <person name="Rajasekar S."/>
            <person name="Grimwood J."/>
            <person name="Han X."/>
            <person name="Sun S."/>
            <person name="Hou Z."/>
            <person name="He W."/>
            <person name="Dai G."/>
            <person name="Sun C."/>
            <person name="Schmutz J."/>
            <person name="Leebens-Mack J.H."/>
            <person name="Li F.W."/>
            <person name="Wang L."/>
        </authorList>
    </citation>
    <scope>NUCLEOTIDE SEQUENCE [LARGE SCALE GENOMIC DNA]</scope>
    <source>
        <strain evidence="2">cv. PW_Plant_1</strain>
    </source>
</reference>
<evidence type="ECO:0000313" key="2">
    <source>
        <dbReference type="Proteomes" id="UP001162992"/>
    </source>
</evidence>
<dbReference type="Proteomes" id="UP001162992">
    <property type="component" value="Chromosome 11"/>
</dbReference>
<accession>A0ACC2C854</accession>
<protein>
    <submittedName>
        <fullName evidence="1">Uncharacterized protein</fullName>
    </submittedName>
</protein>
<dbReference type="EMBL" id="CM055102">
    <property type="protein sequence ID" value="KAJ7538211.1"/>
    <property type="molecule type" value="Genomic_DNA"/>
</dbReference>